<dbReference type="PANTHER" id="PTHR47704:SF1">
    <property type="entry name" value="POTASSIUM TRANSPORTER KIMA"/>
    <property type="match status" value="1"/>
</dbReference>
<evidence type="ECO:0000256" key="6">
    <source>
        <dbReference type="SAM" id="Phobius"/>
    </source>
</evidence>
<evidence type="ECO:0000256" key="1">
    <source>
        <dbReference type="ARBA" id="ARBA00004141"/>
    </source>
</evidence>
<dbReference type="Gene3D" id="1.20.1740.10">
    <property type="entry name" value="Amino acid/polyamine transporter I"/>
    <property type="match status" value="1"/>
</dbReference>
<organism evidence="7 8">
    <name type="scientific">Streptomyces murinus</name>
    <dbReference type="NCBI Taxonomy" id="33900"/>
    <lineage>
        <taxon>Bacteria</taxon>
        <taxon>Bacillati</taxon>
        <taxon>Actinomycetota</taxon>
        <taxon>Actinomycetes</taxon>
        <taxon>Kitasatosporales</taxon>
        <taxon>Streptomycetaceae</taxon>
        <taxon>Streptomyces</taxon>
    </lineage>
</organism>
<feature type="transmembrane region" description="Helical" evidence="6">
    <location>
        <begin position="458"/>
        <end position="480"/>
    </location>
</feature>
<feature type="transmembrane region" description="Helical" evidence="6">
    <location>
        <begin position="546"/>
        <end position="564"/>
    </location>
</feature>
<feature type="transmembrane region" description="Helical" evidence="6">
    <location>
        <begin position="216"/>
        <end position="241"/>
    </location>
</feature>
<dbReference type="EMBL" id="JACJIJ010000002">
    <property type="protein sequence ID" value="MBA9051851.1"/>
    <property type="molecule type" value="Genomic_DNA"/>
</dbReference>
<dbReference type="InterPro" id="IPR002293">
    <property type="entry name" value="AA/rel_permease1"/>
</dbReference>
<gene>
    <name evidence="7" type="ORF">HDA42_001029</name>
</gene>
<dbReference type="InterPro" id="IPR053153">
    <property type="entry name" value="APC_K+_Transporter"/>
</dbReference>
<comment type="caution">
    <text evidence="7">The sequence shown here is derived from an EMBL/GenBank/DDBJ whole genome shotgun (WGS) entry which is preliminary data.</text>
</comment>
<evidence type="ECO:0000256" key="2">
    <source>
        <dbReference type="ARBA" id="ARBA00022692"/>
    </source>
</evidence>
<feature type="compositionally biased region" description="Acidic residues" evidence="5">
    <location>
        <begin position="608"/>
        <end position="624"/>
    </location>
</feature>
<evidence type="ECO:0000256" key="4">
    <source>
        <dbReference type="ARBA" id="ARBA00023136"/>
    </source>
</evidence>
<dbReference type="AlphaFoldDB" id="A0A7W3NJW4"/>
<feature type="transmembrane region" description="Helical" evidence="6">
    <location>
        <begin position="486"/>
        <end position="509"/>
    </location>
</feature>
<evidence type="ECO:0000256" key="3">
    <source>
        <dbReference type="ARBA" id="ARBA00022989"/>
    </source>
</evidence>
<dbReference type="RefSeq" id="WP_375141268.1">
    <property type="nucleotide sequence ID" value="NZ_BAAAHW010000034.1"/>
</dbReference>
<keyword evidence="8" id="KW-1185">Reference proteome</keyword>
<dbReference type="GO" id="GO:0016020">
    <property type="term" value="C:membrane"/>
    <property type="evidence" value="ECO:0007669"/>
    <property type="project" value="UniProtKB-SubCell"/>
</dbReference>
<dbReference type="GeneID" id="93979562"/>
<feature type="transmembrane region" description="Helical" evidence="6">
    <location>
        <begin position="324"/>
        <end position="344"/>
    </location>
</feature>
<sequence>MIRMEAGRGRSSDTDNGSGNGSADTSAAGAPSPDALLPRLSDRDLKILRYVGREWGQVLEDPEVWRSALPVDPNLGGYPDAVSPKRFGRFVPLTGLPAVEAEEEAEAPPSPLGRVGHHVRRVLLGPPLAGTAIAVERMRKLVALPVLSADALSSVAYGPEAMLAVLVLGGAAGLRYSLPIAAVIAFMMLAVGVSYRQTIRAYPHGGGSYIVASDNLGRVPGVVAAAGLMIDYIMTVAVSIASGVEAITSALPALAPSAVVIGVAVIVVLLVGNLRGVRQAGAAFAAPTYAFIIAVFTLVAVGLADAAARGFQPMPTPRLPVTEGVTLLLVLRAFTSGSTAMTGIEAISNAVPAFRPTEWRNARTTLTWMVTVLLILFGGTVALVHLDGVVPHGNETVLSQLARRTFGPGVMYGYVQAATAAILLLAANTAFNDFPRVLFLLARGGHAPRLFLRVGDRLSFSNGILALALAAIAIFVGFAGNTQSLIPLYAVGVFLAFTLSQAGMVVHWLRHRDQAHWRKSLVFNATGGLLSAIVFFTAGITKFTEGAWVAVLVIGLLVLLALRIRRHYDLCTQALALRPHVIELPRQSAPGSGPRVRPTAMPPMTADTETEELEELEEAESEEYPEEVGHLVIVPIARLDLAGMRALAYAASLGQPLLALHLSPTETEAERFRGYWATWGDHLPLEVVVSPHRAIVAPLVHYIETLHHQRPDLTLTVILPEIVVRHWWQRVLHNQTAPRLRRALRRLPKIVITTIPFHLPR</sequence>
<accession>A0A7W3NJW4</accession>
<feature type="region of interest" description="Disordered" evidence="5">
    <location>
        <begin position="1"/>
        <end position="37"/>
    </location>
</feature>
<feature type="transmembrane region" description="Helical" evidence="6">
    <location>
        <begin position="253"/>
        <end position="272"/>
    </location>
</feature>
<evidence type="ECO:0000256" key="5">
    <source>
        <dbReference type="SAM" id="MobiDB-lite"/>
    </source>
</evidence>
<dbReference type="Proteomes" id="UP000577386">
    <property type="component" value="Unassembled WGS sequence"/>
</dbReference>
<feature type="transmembrane region" description="Helical" evidence="6">
    <location>
        <begin position="147"/>
        <end position="170"/>
    </location>
</feature>
<feature type="transmembrane region" description="Helical" evidence="6">
    <location>
        <begin position="406"/>
        <end position="426"/>
    </location>
</feature>
<feature type="transmembrane region" description="Helical" evidence="6">
    <location>
        <begin position="365"/>
        <end position="386"/>
    </location>
</feature>
<reference evidence="7 8" key="1">
    <citation type="submission" date="2020-08" db="EMBL/GenBank/DDBJ databases">
        <title>Sequencing the genomes of 1000 actinobacteria strains.</title>
        <authorList>
            <person name="Klenk H.-P."/>
        </authorList>
    </citation>
    <scope>NUCLEOTIDE SEQUENCE [LARGE SCALE GENOMIC DNA]</scope>
    <source>
        <strain evidence="7 8">DSM 41827</strain>
    </source>
</reference>
<feature type="transmembrane region" description="Helical" evidence="6">
    <location>
        <begin position="521"/>
        <end position="540"/>
    </location>
</feature>
<proteinExistence type="predicted"/>
<feature type="transmembrane region" description="Helical" evidence="6">
    <location>
        <begin position="176"/>
        <end position="195"/>
    </location>
</feature>
<evidence type="ECO:0000313" key="8">
    <source>
        <dbReference type="Proteomes" id="UP000577386"/>
    </source>
</evidence>
<feature type="compositionally biased region" description="Basic and acidic residues" evidence="5">
    <location>
        <begin position="1"/>
        <end position="13"/>
    </location>
</feature>
<protein>
    <submittedName>
        <fullName evidence="7">Amino acid transporter</fullName>
    </submittedName>
</protein>
<name>A0A7W3NJW4_STRMR</name>
<evidence type="ECO:0000313" key="7">
    <source>
        <dbReference type="EMBL" id="MBA9051851.1"/>
    </source>
</evidence>
<comment type="subcellular location">
    <subcellularLocation>
        <location evidence="1">Membrane</location>
        <topology evidence="1">Multi-pass membrane protein</topology>
    </subcellularLocation>
</comment>
<dbReference type="Pfam" id="PF13520">
    <property type="entry name" value="AA_permease_2"/>
    <property type="match status" value="1"/>
</dbReference>
<feature type="transmembrane region" description="Helical" evidence="6">
    <location>
        <begin position="284"/>
        <end position="304"/>
    </location>
</feature>
<keyword evidence="4 6" id="KW-0472">Membrane</keyword>
<keyword evidence="2 6" id="KW-0812">Transmembrane</keyword>
<keyword evidence="3 6" id="KW-1133">Transmembrane helix</keyword>
<dbReference type="PANTHER" id="PTHR47704">
    <property type="entry name" value="POTASSIUM TRANSPORTER KIMA"/>
    <property type="match status" value="1"/>
</dbReference>
<feature type="region of interest" description="Disordered" evidence="5">
    <location>
        <begin position="586"/>
        <end position="624"/>
    </location>
</feature>
<dbReference type="GO" id="GO:0022857">
    <property type="term" value="F:transmembrane transporter activity"/>
    <property type="evidence" value="ECO:0007669"/>
    <property type="project" value="InterPro"/>
</dbReference>